<dbReference type="GO" id="GO:1901605">
    <property type="term" value="P:alpha-amino acid metabolic process"/>
    <property type="evidence" value="ECO:0007669"/>
    <property type="project" value="UniProtKB-ARBA"/>
</dbReference>
<gene>
    <name evidence="5" type="ORF">HNR61_002207</name>
</gene>
<dbReference type="EMBL" id="JACJIA010000002">
    <property type="protein sequence ID" value="MBA8950594.1"/>
    <property type="molecule type" value="Genomic_DNA"/>
</dbReference>
<dbReference type="Pfam" id="PF00291">
    <property type="entry name" value="PALP"/>
    <property type="match status" value="1"/>
</dbReference>
<dbReference type="AlphaFoldDB" id="A0A7W3QKJ3"/>
<evidence type="ECO:0000256" key="3">
    <source>
        <dbReference type="SAM" id="MobiDB-lite"/>
    </source>
</evidence>
<dbReference type="PANTHER" id="PTHR42937:SF1">
    <property type="entry name" value="DIAMINOPROPIONATE AMMONIA-LYASE"/>
    <property type="match status" value="1"/>
</dbReference>
<dbReference type="EC" id="4.3.1.15" evidence="5"/>
<evidence type="ECO:0000259" key="4">
    <source>
        <dbReference type="Pfam" id="PF00291"/>
    </source>
</evidence>
<dbReference type="PANTHER" id="PTHR42937">
    <property type="match status" value="1"/>
</dbReference>
<dbReference type="GO" id="GO:0008838">
    <property type="term" value="F:diaminopropionate ammonia-lyase activity"/>
    <property type="evidence" value="ECO:0007669"/>
    <property type="project" value="UniProtKB-EC"/>
</dbReference>
<evidence type="ECO:0000256" key="2">
    <source>
        <dbReference type="ARBA" id="ARBA00022898"/>
    </source>
</evidence>
<organism evidence="5 6">
    <name type="scientific">Actinomadura namibiensis</name>
    <dbReference type="NCBI Taxonomy" id="182080"/>
    <lineage>
        <taxon>Bacteria</taxon>
        <taxon>Bacillati</taxon>
        <taxon>Actinomycetota</taxon>
        <taxon>Actinomycetes</taxon>
        <taxon>Streptosporangiales</taxon>
        <taxon>Thermomonosporaceae</taxon>
        <taxon>Actinomadura</taxon>
    </lineage>
</organism>
<keyword evidence="5" id="KW-0456">Lyase</keyword>
<reference evidence="5 6" key="1">
    <citation type="submission" date="2020-08" db="EMBL/GenBank/DDBJ databases">
        <title>Genomic Encyclopedia of Type Strains, Phase IV (KMG-IV): sequencing the most valuable type-strain genomes for metagenomic binning, comparative biology and taxonomic classification.</title>
        <authorList>
            <person name="Goeker M."/>
        </authorList>
    </citation>
    <scope>NUCLEOTIDE SEQUENCE [LARGE SCALE GENOMIC DNA]</scope>
    <source>
        <strain evidence="5 6">DSM 44197</strain>
    </source>
</reference>
<evidence type="ECO:0000256" key="1">
    <source>
        <dbReference type="ARBA" id="ARBA00001933"/>
    </source>
</evidence>
<keyword evidence="6" id="KW-1185">Reference proteome</keyword>
<dbReference type="CDD" id="cd00640">
    <property type="entry name" value="Trp-synth-beta_II"/>
    <property type="match status" value="1"/>
</dbReference>
<dbReference type="InterPro" id="IPR001926">
    <property type="entry name" value="TrpB-like_PALP"/>
</dbReference>
<proteinExistence type="predicted"/>
<keyword evidence="2" id="KW-0663">Pyridoxal phosphate</keyword>
<sequence length="383" mass="38964">MAAPAAPAPSADSSAGPSSPLSRFTDSWFAHSWFTRPPARLWRCDPAPADVAGFHAMLPGYAPTPLVEVPALAAELGADRVFVKDESRRMGLPAFKILGAAWGVRRAIRAHGRPERLVAATDGNHGRAVARIARLLGLPARVLVPEHVPAAARAAIAAEDAEVVVVRGSYDAAVRRAAAEPGLLVQDTAWPGYEEIPGWIVEGYSTLFREVDAQLAAAGAAPAGLVAVPMGVGSLAQAAVVHYRSGGSAPTLLGVEPDTAASVLTSLIADRLTTVPDGDTVMAGLNCPTPSTLAWPVLRAGLDAAVAVPDAAALRAARDLAGHGVPAGPCGAAALAGVRAALTPTRRPSLSPAHTGTVVLLSTEGVTGPPARAERGPRPSSAG</sequence>
<protein>
    <submittedName>
        <fullName evidence="5">Diaminopropionate ammonia-lyase</fullName>
        <ecNumber evidence="5">4.3.1.15</ecNumber>
    </submittedName>
</protein>
<dbReference type="RefSeq" id="WP_182842978.1">
    <property type="nucleotide sequence ID" value="NZ_BAAALP010000022.1"/>
</dbReference>
<dbReference type="Gene3D" id="3.40.50.1100">
    <property type="match status" value="2"/>
</dbReference>
<accession>A0A7W3QKJ3</accession>
<feature type="region of interest" description="Disordered" evidence="3">
    <location>
        <begin position="362"/>
        <end position="383"/>
    </location>
</feature>
<dbReference type="Proteomes" id="UP000572680">
    <property type="component" value="Unassembled WGS sequence"/>
</dbReference>
<dbReference type="InterPro" id="IPR036052">
    <property type="entry name" value="TrpB-like_PALP_sf"/>
</dbReference>
<comment type="cofactor">
    <cofactor evidence="1">
        <name>pyridoxal 5'-phosphate</name>
        <dbReference type="ChEBI" id="CHEBI:597326"/>
    </cofactor>
</comment>
<evidence type="ECO:0000313" key="5">
    <source>
        <dbReference type="EMBL" id="MBA8950594.1"/>
    </source>
</evidence>
<feature type="domain" description="Tryptophan synthase beta chain-like PALP" evidence="4">
    <location>
        <begin position="59"/>
        <end position="340"/>
    </location>
</feature>
<name>A0A7W3QKJ3_ACTNM</name>
<dbReference type="SUPFAM" id="SSF53686">
    <property type="entry name" value="Tryptophan synthase beta subunit-like PLP-dependent enzymes"/>
    <property type="match status" value="1"/>
</dbReference>
<evidence type="ECO:0000313" key="6">
    <source>
        <dbReference type="Proteomes" id="UP000572680"/>
    </source>
</evidence>
<comment type="caution">
    <text evidence="5">The sequence shown here is derived from an EMBL/GenBank/DDBJ whole genome shotgun (WGS) entry which is preliminary data.</text>
</comment>